<dbReference type="GeneID" id="121214714"/>
<dbReference type="PANTHER" id="PTHR47481">
    <property type="match status" value="1"/>
</dbReference>
<name>A0ABM2ZQ19_GOSHI</name>
<sequence length="367" mass="40483">METIPRTETPRHSTSSGEGVHSQNLGSGGSSTVHYFAKHDTVKLAEHNFLLWKHQLLLILVGYGLEGFVLGTVLVPPVVLVGVDGQLTDNPAFLVHRKQDNFIASWLLSTVTDEILVHLTATKTSFEVWTTIEKRFGTTSSIKIASLRHALYSIKKASLTVKEYLAKVKTLSDSLMAVGSLVTEREQVSVILSGLPMEYESIRVFKSTTLVSLDLLTNMLLDCEARHLALLAEAPLQVNLVTKYQDNSGGSKSTYSQASKKGYSGSGRSWSHGRTRGTSQGWSRSRPQCQLCRKIGHVVQNCYHRFDENFSNQSPSVNFHQTRDFTHSSTACSSMVPCSGSCSHSPPSQTRLHSNQTWYPNSGACYT</sequence>
<dbReference type="Proteomes" id="UP000818029">
    <property type="component" value="Chromosome D02"/>
</dbReference>
<protein>
    <recommendedName>
        <fullName evidence="4">Retrovirus-related Pol polyprotein from transposon TNT 1-94</fullName>
    </recommendedName>
</protein>
<evidence type="ECO:0000313" key="3">
    <source>
        <dbReference type="RefSeq" id="XP_040944738.1"/>
    </source>
</evidence>
<accession>A0ABM2ZQ19</accession>
<feature type="compositionally biased region" description="Polar residues" evidence="1">
    <location>
        <begin position="12"/>
        <end position="26"/>
    </location>
</feature>
<feature type="region of interest" description="Disordered" evidence="1">
    <location>
        <begin position="247"/>
        <end position="284"/>
    </location>
</feature>
<dbReference type="PANTHER" id="PTHR47481:SF10">
    <property type="entry name" value="COPIA-LIKE POLYPROTEIN_RETROTRANSPOSON"/>
    <property type="match status" value="1"/>
</dbReference>
<evidence type="ECO:0000256" key="1">
    <source>
        <dbReference type="SAM" id="MobiDB-lite"/>
    </source>
</evidence>
<feature type="region of interest" description="Disordered" evidence="1">
    <location>
        <begin position="1"/>
        <end position="26"/>
    </location>
</feature>
<reference evidence="2" key="1">
    <citation type="journal article" date="2020" name="Nat. Genet.">
        <title>Genomic diversifications of five Gossypium allopolyploid species and their impact on cotton improvement.</title>
        <authorList>
            <person name="Chen Z.J."/>
            <person name="Sreedasyam A."/>
            <person name="Ando A."/>
            <person name="Song Q."/>
            <person name="De Santiago L.M."/>
            <person name="Hulse-Kemp A.M."/>
            <person name="Ding M."/>
            <person name="Ye W."/>
            <person name="Kirkbride R.C."/>
            <person name="Jenkins J."/>
            <person name="Plott C."/>
            <person name="Lovell J."/>
            <person name="Lin Y.M."/>
            <person name="Vaughn R."/>
            <person name="Liu B."/>
            <person name="Simpson S."/>
            <person name="Scheffler B.E."/>
            <person name="Wen L."/>
            <person name="Saski C.A."/>
            <person name="Grover C.E."/>
            <person name="Hu G."/>
            <person name="Conover J.L."/>
            <person name="Carlson J.W."/>
            <person name="Shu S."/>
            <person name="Boston L.B."/>
            <person name="Williams M."/>
            <person name="Peterson D.G."/>
            <person name="McGee K."/>
            <person name="Jones D.C."/>
            <person name="Wendel J.F."/>
            <person name="Stelly D.M."/>
            <person name="Grimwood J."/>
            <person name="Schmutz J."/>
        </authorList>
    </citation>
    <scope>NUCLEOTIDE SEQUENCE [LARGE SCALE GENOMIC DNA]</scope>
    <source>
        <strain evidence="2">cv. TM-1</strain>
    </source>
</reference>
<feature type="compositionally biased region" description="Polar residues" evidence="1">
    <location>
        <begin position="247"/>
        <end position="259"/>
    </location>
</feature>
<evidence type="ECO:0008006" key="4">
    <source>
        <dbReference type="Google" id="ProtNLM"/>
    </source>
</evidence>
<dbReference type="Pfam" id="PF14223">
    <property type="entry name" value="Retrotran_gag_2"/>
    <property type="match status" value="1"/>
</dbReference>
<keyword evidence="2" id="KW-1185">Reference proteome</keyword>
<organism evidence="2 3">
    <name type="scientific">Gossypium hirsutum</name>
    <name type="common">Upland cotton</name>
    <name type="synonym">Gossypium mexicanum</name>
    <dbReference type="NCBI Taxonomy" id="3635"/>
    <lineage>
        <taxon>Eukaryota</taxon>
        <taxon>Viridiplantae</taxon>
        <taxon>Streptophyta</taxon>
        <taxon>Embryophyta</taxon>
        <taxon>Tracheophyta</taxon>
        <taxon>Spermatophyta</taxon>
        <taxon>Magnoliopsida</taxon>
        <taxon>eudicotyledons</taxon>
        <taxon>Gunneridae</taxon>
        <taxon>Pentapetalae</taxon>
        <taxon>rosids</taxon>
        <taxon>malvids</taxon>
        <taxon>Malvales</taxon>
        <taxon>Malvaceae</taxon>
        <taxon>Malvoideae</taxon>
        <taxon>Gossypium</taxon>
    </lineage>
</organism>
<proteinExistence type="predicted"/>
<gene>
    <name evidence="3" type="primary">LOC121214714</name>
</gene>
<dbReference type="RefSeq" id="XP_040944738.1">
    <property type="nucleotide sequence ID" value="XM_041088804.1"/>
</dbReference>
<reference evidence="3" key="2">
    <citation type="submission" date="2025-08" db="UniProtKB">
        <authorList>
            <consortium name="RefSeq"/>
        </authorList>
    </citation>
    <scope>IDENTIFICATION</scope>
</reference>
<evidence type="ECO:0000313" key="2">
    <source>
        <dbReference type="Proteomes" id="UP000818029"/>
    </source>
</evidence>